<keyword evidence="14" id="KW-1185">Reference proteome</keyword>
<evidence type="ECO:0000256" key="6">
    <source>
        <dbReference type="ARBA" id="ARBA00022490"/>
    </source>
</evidence>
<evidence type="ECO:0000313" key="14">
    <source>
        <dbReference type="Proteomes" id="UP000054324"/>
    </source>
</evidence>
<comment type="catalytic activity">
    <reaction evidence="10">
        <text>N-terminal L-seryl-[histone H2A] + acetyl-CoA = N-terminal N(alpha)-acetyl-L-seryl-[histone H2A] + CoA + H(+)</text>
        <dbReference type="Rhea" id="RHEA:50600"/>
        <dbReference type="Rhea" id="RHEA-COMP:12742"/>
        <dbReference type="Rhea" id="RHEA-COMP:12744"/>
        <dbReference type="ChEBI" id="CHEBI:15378"/>
        <dbReference type="ChEBI" id="CHEBI:57287"/>
        <dbReference type="ChEBI" id="CHEBI:57288"/>
        <dbReference type="ChEBI" id="CHEBI:64738"/>
        <dbReference type="ChEBI" id="CHEBI:83690"/>
        <dbReference type="EC" id="2.3.1.257"/>
    </reaction>
</comment>
<sequence length="272" mass="30972">MRHANQIRPTDAPILLTGPSRMSLEMLLDTFDLGTIPESQSVASSEAQPEHGSQPRCWANRVRKPGRPLKAKAKELVDSANVVSDPLANALNLSGAPSTTPSNFTLDLQCSRPQFLPEELLNDLFSILQKNMQLLYEQSSWGWDEDKKRAETFSPKAWLLLCRIGVAQDSPKQMAGFVSFRFERESQYAVLYCYDIQLREEFRGLSIGRYLMDVLSMVARAHRMERLLLTVFKDNKRALKFFHTLGFKTDESDPSQFKDNPPVDYQILSKIL</sequence>
<accession>A0A075AJ69</accession>
<comment type="catalytic activity">
    <reaction evidence="11">
        <text>N-terminal L-seryl-[histone H4] + acetyl-CoA = N-terminal N(alpha)-acetyl-L-seryl-[histone H4] + CoA + H(+)</text>
        <dbReference type="Rhea" id="RHEA:50596"/>
        <dbReference type="Rhea" id="RHEA-COMP:12740"/>
        <dbReference type="Rhea" id="RHEA-COMP:12743"/>
        <dbReference type="ChEBI" id="CHEBI:15378"/>
        <dbReference type="ChEBI" id="CHEBI:57287"/>
        <dbReference type="ChEBI" id="CHEBI:57288"/>
        <dbReference type="ChEBI" id="CHEBI:64738"/>
        <dbReference type="ChEBI" id="CHEBI:83690"/>
        <dbReference type="EC" id="2.3.1.257"/>
    </reaction>
</comment>
<protein>
    <recommendedName>
        <fullName evidence="5">N-alpha-acetyltransferase 40</fullName>
        <ecNumber evidence="4">2.3.1.257</ecNumber>
    </recommendedName>
</protein>
<dbReference type="Pfam" id="PF00583">
    <property type="entry name" value="Acetyltransf_1"/>
    <property type="match status" value="1"/>
</dbReference>
<dbReference type="KEGG" id="ovi:T265_12729"/>
<dbReference type="Gene3D" id="3.40.630.30">
    <property type="match status" value="1"/>
</dbReference>
<evidence type="ECO:0000256" key="4">
    <source>
        <dbReference type="ARBA" id="ARBA00012950"/>
    </source>
</evidence>
<dbReference type="Proteomes" id="UP000054324">
    <property type="component" value="Unassembled WGS sequence"/>
</dbReference>
<dbReference type="GO" id="GO:1990189">
    <property type="term" value="F:protein N-terminal-serine acetyltransferase activity"/>
    <property type="evidence" value="ECO:0007669"/>
    <property type="project" value="UniProtKB-EC"/>
</dbReference>
<comment type="similarity">
    <text evidence="3">Belongs to the acetyltransferase family. NAA40 subfamily.</text>
</comment>
<name>A0A075AJ69_OPIVI</name>
<dbReference type="CTD" id="20326897"/>
<keyword evidence="9" id="KW-0012">Acyltransferase</keyword>
<keyword evidence="7" id="KW-0808">Transferase</keyword>
<dbReference type="GO" id="GO:0010485">
    <property type="term" value="F:histone H4 acetyltransferase activity"/>
    <property type="evidence" value="ECO:0007669"/>
    <property type="project" value="InterPro"/>
</dbReference>
<evidence type="ECO:0000256" key="8">
    <source>
        <dbReference type="ARBA" id="ARBA00023242"/>
    </source>
</evidence>
<evidence type="ECO:0000256" key="10">
    <source>
        <dbReference type="ARBA" id="ARBA00047821"/>
    </source>
</evidence>
<dbReference type="SUPFAM" id="SSF55729">
    <property type="entry name" value="Acyl-CoA N-acyltransferases (Nat)"/>
    <property type="match status" value="1"/>
</dbReference>
<keyword evidence="6" id="KW-0963">Cytoplasm</keyword>
<dbReference type="GeneID" id="20326897"/>
<dbReference type="InterPro" id="IPR039949">
    <property type="entry name" value="NAA40"/>
</dbReference>
<dbReference type="GO" id="GO:0005634">
    <property type="term" value="C:nucleus"/>
    <property type="evidence" value="ECO:0007669"/>
    <property type="project" value="UniProtKB-SubCell"/>
</dbReference>
<dbReference type="PANTHER" id="PTHR20531">
    <property type="entry name" value="N-ALPHA-ACETYLTRANSFERASE 40"/>
    <property type="match status" value="1"/>
</dbReference>
<keyword evidence="8" id="KW-0539">Nucleus</keyword>
<dbReference type="EMBL" id="KL596630">
    <property type="protein sequence ID" value="KER32864.1"/>
    <property type="molecule type" value="Genomic_DNA"/>
</dbReference>
<dbReference type="OrthoDB" id="424551at2759"/>
<evidence type="ECO:0000313" key="13">
    <source>
        <dbReference type="EMBL" id="KER32864.1"/>
    </source>
</evidence>
<dbReference type="STRING" id="6198.A0A075AJ69"/>
<dbReference type="CDD" id="cd04301">
    <property type="entry name" value="NAT_SF"/>
    <property type="match status" value="1"/>
</dbReference>
<gene>
    <name evidence="13" type="ORF">T265_12729</name>
</gene>
<evidence type="ECO:0000256" key="5">
    <source>
        <dbReference type="ARBA" id="ARBA00015043"/>
    </source>
</evidence>
<dbReference type="PANTHER" id="PTHR20531:SF1">
    <property type="entry name" value="N-ALPHA-ACETYLTRANSFERASE 40"/>
    <property type="match status" value="1"/>
</dbReference>
<evidence type="ECO:0000256" key="11">
    <source>
        <dbReference type="ARBA" id="ARBA00049524"/>
    </source>
</evidence>
<dbReference type="RefSeq" id="XP_009163433.1">
    <property type="nucleotide sequence ID" value="XM_009165169.1"/>
</dbReference>
<feature type="domain" description="N-acetyltransferase" evidence="12">
    <location>
        <begin position="113"/>
        <end position="270"/>
    </location>
</feature>
<feature type="non-terminal residue" evidence="13">
    <location>
        <position position="272"/>
    </location>
</feature>
<evidence type="ECO:0000259" key="12">
    <source>
        <dbReference type="PROSITE" id="PS51186"/>
    </source>
</evidence>
<reference evidence="13 14" key="1">
    <citation type="submission" date="2013-11" db="EMBL/GenBank/DDBJ databases">
        <title>Opisthorchis viverrini - life in the bile duct.</title>
        <authorList>
            <person name="Young N.D."/>
            <person name="Nagarajan N."/>
            <person name="Lin S.J."/>
            <person name="Korhonen P.K."/>
            <person name="Jex A.R."/>
            <person name="Hall R.S."/>
            <person name="Safavi-Hemami H."/>
            <person name="Kaewkong W."/>
            <person name="Bertrand D."/>
            <person name="Gao S."/>
            <person name="Seet Q."/>
            <person name="Wongkham S."/>
            <person name="Teh B.T."/>
            <person name="Wongkham C."/>
            <person name="Intapan P.M."/>
            <person name="Maleewong W."/>
            <person name="Yang X."/>
            <person name="Hu M."/>
            <person name="Wang Z."/>
            <person name="Hofmann A."/>
            <person name="Sternberg P.W."/>
            <person name="Tan P."/>
            <person name="Wang J."/>
            <person name="Gasser R.B."/>
        </authorList>
    </citation>
    <scope>NUCLEOTIDE SEQUENCE [LARGE SCALE GENOMIC DNA]</scope>
</reference>
<dbReference type="PROSITE" id="PS51186">
    <property type="entry name" value="GNAT"/>
    <property type="match status" value="1"/>
</dbReference>
<proteinExistence type="inferred from homology"/>
<evidence type="ECO:0000256" key="7">
    <source>
        <dbReference type="ARBA" id="ARBA00022679"/>
    </source>
</evidence>
<evidence type="ECO:0000256" key="9">
    <source>
        <dbReference type="ARBA" id="ARBA00023315"/>
    </source>
</evidence>
<dbReference type="InterPro" id="IPR000182">
    <property type="entry name" value="GNAT_dom"/>
</dbReference>
<evidence type="ECO:0000256" key="1">
    <source>
        <dbReference type="ARBA" id="ARBA00004123"/>
    </source>
</evidence>
<dbReference type="GO" id="GO:0005737">
    <property type="term" value="C:cytoplasm"/>
    <property type="evidence" value="ECO:0007669"/>
    <property type="project" value="UniProtKB-SubCell"/>
</dbReference>
<comment type="subcellular location">
    <subcellularLocation>
        <location evidence="2">Cytoplasm</location>
    </subcellularLocation>
    <subcellularLocation>
        <location evidence="1">Nucleus</location>
    </subcellularLocation>
</comment>
<organism evidence="13 14">
    <name type="scientific">Opisthorchis viverrini</name>
    <name type="common">Southeast Asian liver fluke</name>
    <dbReference type="NCBI Taxonomy" id="6198"/>
    <lineage>
        <taxon>Eukaryota</taxon>
        <taxon>Metazoa</taxon>
        <taxon>Spiralia</taxon>
        <taxon>Lophotrochozoa</taxon>
        <taxon>Platyhelminthes</taxon>
        <taxon>Trematoda</taxon>
        <taxon>Digenea</taxon>
        <taxon>Opisthorchiida</taxon>
        <taxon>Opisthorchiata</taxon>
        <taxon>Opisthorchiidae</taxon>
        <taxon>Opisthorchis</taxon>
    </lineage>
</organism>
<dbReference type="GO" id="GO:0043998">
    <property type="term" value="F:histone H2A acetyltransferase activity"/>
    <property type="evidence" value="ECO:0007669"/>
    <property type="project" value="InterPro"/>
</dbReference>
<dbReference type="InterPro" id="IPR016181">
    <property type="entry name" value="Acyl_CoA_acyltransferase"/>
</dbReference>
<dbReference type="AlphaFoldDB" id="A0A075AJ69"/>
<dbReference type="EC" id="2.3.1.257" evidence="4"/>
<evidence type="ECO:0000256" key="3">
    <source>
        <dbReference type="ARBA" id="ARBA00008870"/>
    </source>
</evidence>
<evidence type="ECO:0000256" key="2">
    <source>
        <dbReference type="ARBA" id="ARBA00004496"/>
    </source>
</evidence>